<feature type="compositionally biased region" description="Gly residues" evidence="2">
    <location>
        <begin position="425"/>
        <end position="437"/>
    </location>
</feature>
<keyword evidence="3" id="KW-0812">Transmembrane</keyword>
<proteinExistence type="inferred from homology"/>
<dbReference type="Proteomes" id="UP000779507">
    <property type="component" value="Unassembled WGS sequence"/>
</dbReference>
<evidence type="ECO:0000256" key="4">
    <source>
        <dbReference type="SAM" id="SignalP"/>
    </source>
</evidence>
<dbReference type="NCBIfam" id="TIGR01730">
    <property type="entry name" value="RND_mfp"/>
    <property type="match status" value="1"/>
</dbReference>
<reference evidence="7 8" key="1">
    <citation type="submission" date="2020-05" db="EMBL/GenBank/DDBJ databases">
        <title>Genomic Encyclopedia of Type Strains, Phase IV (KMG-V): Genome sequencing to study the core and pangenomes of soil and plant-associated prokaryotes.</title>
        <authorList>
            <person name="Whitman W."/>
        </authorList>
    </citation>
    <scope>NUCLEOTIDE SEQUENCE [LARGE SCALE GENOMIC DNA]</scope>
    <source>
        <strain evidence="7 8">9A</strain>
    </source>
</reference>
<dbReference type="Gene3D" id="2.40.30.170">
    <property type="match status" value="1"/>
</dbReference>
<evidence type="ECO:0000259" key="5">
    <source>
        <dbReference type="Pfam" id="PF25917"/>
    </source>
</evidence>
<evidence type="ECO:0000256" key="2">
    <source>
        <dbReference type="SAM" id="MobiDB-lite"/>
    </source>
</evidence>
<name>A0ABX2FRI2_9BACT</name>
<comment type="caution">
    <text evidence="7">The sequence shown here is derived from an EMBL/GenBank/DDBJ whole genome shotgun (WGS) entry which is preliminary data.</text>
</comment>
<sequence length="437" mass="45586">MTPLRPALPLVPLVAAPALVLPAPAALPPAATSPPPGAPAEIPALSEPGWWRRPWPWWTLAFVLAAAAGAWFWLRPSAVAWKYYTAPVESKPLDLGATATGTLAAVRTVAVGTQVSGVISALYADFNSRVKKGQVIAELDKTLLLSALADATAVLDKAQVQTRESQREFERARLLYANKVTARVDYDTALTTYQSALASERSARTQQQRARVNLNFATIAAPIAGVVVARNVDVGQTVAASFNTPTLFTIANDLTRMQVEAAVDEADIGQVKTGQPVRFEVDAYPGRAFQGVVQQIRLQPVVTQSVVTYTVIISTTNADLALLPGLTANLTVGTAHYPAAPTVPASALTFVPPAGYLRAGAGPVPAGALVWVVRGDSLRPVAVRVGATDGVHTQVRGPLRAGEAVATGQDNGPAKSGTGNLMSGMSGGASGGRRGPF</sequence>
<dbReference type="PANTHER" id="PTHR30469:SF33">
    <property type="entry name" value="SLR1207 PROTEIN"/>
    <property type="match status" value="1"/>
</dbReference>
<protein>
    <submittedName>
        <fullName evidence="7">HlyD family secretion protein</fullName>
    </submittedName>
</protein>
<keyword evidence="3" id="KW-1133">Transmembrane helix</keyword>
<dbReference type="Gene3D" id="1.10.287.470">
    <property type="entry name" value="Helix hairpin bin"/>
    <property type="match status" value="1"/>
</dbReference>
<dbReference type="Pfam" id="PF25917">
    <property type="entry name" value="BSH_RND"/>
    <property type="match status" value="1"/>
</dbReference>
<dbReference type="InterPro" id="IPR058625">
    <property type="entry name" value="MdtA-like_BSH"/>
</dbReference>
<feature type="region of interest" description="Disordered" evidence="2">
    <location>
        <begin position="397"/>
        <end position="437"/>
    </location>
</feature>
<gene>
    <name evidence="7" type="ORF">HNP98_002433</name>
</gene>
<dbReference type="Gene3D" id="2.40.50.100">
    <property type="match status" value="1"/>
</dbReference>
<dbReference type="InterPro" id="IPR006143">
    <property type="entry name" value="RND_pump_MFP"/>
</dbReference>
<feature type="signal peptide" evidence="4">
    <location>
        <begin position="1"/>
        <end position="25"/>
    </location>
</feature>
<feature type="transmembrane region" description="Helical" evidence="3">
    <location>
        <begin position="55"/>
        <end position="74"/>
    </location>
</feature>
<comment type="similarity">
    <text evidence="1">Belongs to the membrane fusion protein (MFP) (TC 8.A.1) family.</text>
</comment>
<dbReference type="PANTHER" id="PTHR30469">
    <property type="entry name" value="MULTIDRUG RESISTANCE PROTEIN MDTA"/>
    <property type="match status" value="1"/>
</dbReference>
<evidence type="ECO:0000256" key="3">
    <source>
        <dbReference type="SAM" id="Phobius"/>
    </source>
</evidence>
<keyword evidence="4" id="KW-0732">Signal</keyword>
<evidence type="ECO:0000256" key="1">
    <source>
        <dbReference type="ARBA" id="ARBA00009477"/>
    </source>
</evidence>
<keyword evidence="8" id="KW-1185">Reference proteome</keyword>
<dbReference type="Pfam" id="PF25954">
    <property type="entry name" value="Beta-barrel_RND_2"/>
    <property type="match status" value="1"/>
</dbReference>
<accession>A0ABX2FRI2</accession>
<feature type="chain" id="PRO_5047426172" evidence="4">
    <location>
        <begin position="26"/>
        <end position="437"/>
    </location>
</feature>
<evidence type="ECO:0000313" key="7">
    <source>
        <dbReference type="EMBL" id="NRT19601.1"/>
    </source>
</evidence>
<dbReference type="InterPro" id="IPR058792">
    <property type="entry name" value="Beta-barrel_RND_2"/>
</dbReference>
<dbReference type="EMBL" id="JABSNP010000010">
    <property type="protein sequence ID" value="NRT19601.1"/>
    <property type="molecule type" value="Genomic_DNA"/>
</dbReference>
<dbReference type="SUPFAM" id="SSF111369">
    <property type="entry name" value="HlyD-like secretion proteins"/>
    <property type="match status" value="1"/>
</dbReference>
<dbReference type="RefSeq" id="WP_173810316.1">
    <property type="nucleotide sequence ID" value="NZ_JABSNP010000010.1"/>
</dbReference>
<keyword evidence="3" id="KW-0472">Membrane</keyword>
<feature type="domain" description="Multidrug resistance protein MdtA-like barrel-sandwich hybrid" evidence="5">
    <location>
        <begin position="107"/>
        <end position="246"/>
    </location>
</feature>
<organism evidence="7 8">
    <name type="scientific">Hymenobacter caeli</name>
    <dbReference type="NCBI Taxonomy" id="2735894"/>
    <lineage>
        <taxon>Bacteria</taxon>
        <taxon>Pseudomonadati</taxon>
        <taxon>Bacteroidota</taxon>
        <taxon>Cytophagia</taxon>
        <taxon>Cytophagales</taxon>
        <taxon>Hymenobacteraceae</taxon>
        <taxon>Hymenobacter</taxon>
    </lineage>
</organism>
<evidence type="ECO:0000259" key="6">
    <source>
        <dbReference type="Pfam" id="PF25954"/>
    </source>
</evidence>
<evidence type="ECO:0000313" key="8">
    <source>
        <dbReference type="Proteomes" id="UP000779507"/>
    </source>
</evidence>
<feature type="domain" description="CusB-like beta-barrel" evidence="6">
    <location>
        <begin position="259"/>
        <end position="334"/>
    </location>
</feature>